<name>A0AA86TUQ1_9EUKA</name>
<evidence type="ECO:0000313" key="1">
    <source>
        <dbReference type="EMBL" id="CAI9922333.1"/>
    </source>
</evidence>
<sequence length="152" mass="17878">MVCVATLVCDSKYSLEQSATRQIDKYIIHTLFTSQLDTIYKFKSRGIEFIRYMTNDSVTRILQYSNVCVEINIHTYNYQFNKLINVISDSYLKHRQMEYKGSNVHEIISVFFDAIMRIPAVPATPSLTGHKIIRVKQESTLHFETSRTRHFW</sequence>
<organism evidence="1">
    <name type="scientific">Hexamita inflata</name>
    <dbReference type="NCBI Taxonomy" id="28002"/>
    <lineage>
        <taxon>Eukaryota</taxon>
        <taxon>Metamonada</taxon>
        <taxon>Diplomonadida</taxon>
        <taxon>Hexamitidae</taxon>
        <taxon>Hexamitinae</taxon>
        <taxon>Hexamita</taxon>
    </lineage>
</organism>
<evidence type="ECO:0000313" key="2">
    <source>
        <dbReference type="EMBL" id="CAL5989920.1"/>
    </source>
</evidence>
<reference evidence="1" key="1">
    <citation type="submission" date="2023-06" db="EMBL/GenBank/DDBJ databases">
        <authorList>
            <person name="Kurt Z."/>
        </authorList>
    </citation>
    <scope>NUCLEOTIDE SEQUENCE</scope>
</reference>
<proteinExistence type="predicted"/>
<gene>
    <name evidence="2" type="ORF">HINF_LOCUS11095</name>
    <name evidence="3" type="ORF">HINF_LOCUS33035</name>
    <name evidence="1" type="ORF">HINF_LOCUS9978</name>
</gene>
<comment type="caution">
    <text evidence="1">The sequence shown here is derived from an EMBL/GenBank/DDBJ whole genome shotgun (WGS) entry which is preliminary data.</text>
</comment>
<evidence type="ECO:0000313" key="3">
    <source>
        <dbReference type="EMBL" id="CAL6030158.1"/>
    </source>
</evidence>
<keyword evidence="4" id="KW-1185">Reference proteome</keyword>
<dbReference type="EMBL" id="CAXDID020000114">
    <property type="protein sequence ID" value="CAL6030158.1"/>
    <property type="molecule type" value="Genomic_DNA"/>
</dbReference>
<dbReference type="Proteomes" id="UP001642409">
    <property type="component" value="Unassembled WGS sequence"/>
</dbReference>
<evidence type="ECO:0000313" key="4">
    <source>
        <dbReference type="Proteomes" id="UP001642409"/>
    </source>
</evidence>
<protein>
    <submittedName>
        <fullName evidence="2">Hypothetical_protein</fullName>
    </submittedName>
</protein>
<reference evidence="2 4" key="2">
    <citation type="submission" date="2024-07" db="EMBL/GenBank/DDBJ databases">
        <authorList>
            <person name="Akdeniz Z."/>
        </authorList>
    </citation>
    <scope>NUCLEOTIDE SEQUENCE [LARGE SCALE GENOMIC DNA]</scope>
</reference>
<accession>A0AA86TUQ1</accession>
<dbReference type="EMBL" id="CAXDID020000024">
    <property type="protein sequence ID" value="CAL5989920.1"/>
    <property type="molecule type" value="Genomic_DNA"/>
</dbReference>
<dbReference type="AlphaFoldDB" id="A0AA86TUQ1"/>
<dbReference type="EMBL" id="CATOUU010000248">
    <property type="protein sequence ID" value="CAI9922333.1"/>
    <property type="molecule type" value="Genomic_DNA"/>
</dbReference>